<keyword evidence="4" id="KW-0597">Phosphoprotein</keyword>
<evidence type="ECO:0000256" key="9">
    <source>
        <dbReference type="ARBA" id="ARBA00023012"/>
    </source>
</evidence>
<keyword evidence="5" id="KW-0808">Transferase</keyword>
<dbReference type="Gene3D" id="1.10.287.130">
    <property type="match status" value="1"/>
</dbReference>
<evidence type="ECO:0000313" key="15">
    <source>
        <dbReference type="Proteomes" id="UP000602745"/>
    </source>
</evidence>
<feature type="domain" description="Histidine kinase" evidence="12">
    <location>
        <begin position="244"/>
        <end position="460"/>
    </location>
</feature>
<keyword evidence="6 11" id="KW-0812">Transmembrane</keyword>
<dbReference type="InterPro" id="IPR003661">
    <property type="entry name" value="HisK_dim/P_dom"/>
</dbReference>
<dbReference type="CDD" id="cd00075">
    <property type="entry name" value="HATPase"/>
    <property type="match status" value="1"/>
</dbReference>
<dbReference type="GO" id="GO:0005886">
    <property type="term" value="C:plasma membrane"/>
    <property type="evidence" value="ECO:0007669"/>
    <property type="project" value="TreeGrafter"/>
</dbReference>
<evidence type="ECO:0000256" key="7">
    <source>
        <dbReference type="ARBA" id="ARBA00022777"/>
    </source>
</evidence>
<evidence type="ECO:0000256" key="5">
    <source>
        <dbReference type="ARBA" id="ARBA00022679"/>
    </source>
</evidence>
<dbReference type="CDD" id="cd00082">
    <property type="entry name" value="HisKA"/>
    <property type="match status" value="1"/>
</dbReference>
<proteinExistence type="predicted"/>
<dbReference type="InterPro" id="IPR050428">
    <property type="entry name" value="TCS_sensor_his_kinase"/>
</dbReference>
<dbReference type="SMART" id="SM00388">
    <property type="entry name" value="HisKA"/>
    <property type="match status" value="1"/>
</dbReference>
<comment type="catalytic activity">
    <reaction evidence="1">
        <text>ATP + protein L-histidine = ADP + protein N-phospho-L-histidine.</text>
        <dbReference type="EC" id="2.7.13.3"/>
    </reaction>
</comment>
<keyword evidence="8 11" id="KW-1133">Transmembrane helix</keyword>
<keyword evidence="10 11" id="KW-0472">Membrane</keyword>
<dbReference type="InterPro" id="IPR036097">
    <property type="entry name" value="HisK_dim/P_sf"/>
</dbReference>
<protein>
    <recommendedName>
        <fullName evidence="3">histidine kinase</fullName>
        <ecNumber evidence="3">2.7.13.3</ecNumber>
    </recommendedName>
</protein>
<evidence type="ECO:0000259" key="13">
    <source>
        <dbReference type="PROSITE" id="PS50885"/>
    </source>
</evidence>
<comment type="caution">
    <text evidence="14">The sequence shown here is derived from an EMBL/GenBank/DDBJ whole genome shotgun (WGS) entry which is preliminary data.</text>
</comment>
<keyword evidence="9" id="KW-0902">Two-component regulatory system</keyword>
<comment type="subcellular location">
    <subcellularLocation>
        <location evidence="2">Membrane</location>
    </subcellularLocation>
</comment>
<dbReference type="SMART" id="SM00387">
    <property type="entry name" value="HATPase_c"/>
    <property type="match status" value="1"/>
</dbReference>
<name>A0A8J2VW50_9RHOB</name>
<dbReference type="SMART" id="SM00304">
    <property type="entry name" value="HAMP"/>
    <property type="match status" value="1"/>
</dbReference>
<evidence type="ECO:0000259" key="12">
    <source>
        <dbReference type="PROSITE" id="PS50109"/>
    </source>
</evidence>
<dbReference type="AlphaFoldDB" id="A0A8J2VW50"/>
<dbReference type="PROSITE" id="PS50885">
    <property type="entry name" value="HAMP"/>
    <property type="match status" value="1"/>
</dbReference>
<dbReference type="PANTHER" id="PTHR45436">
    <property type="entry name" value="SENSOR HISTIDINE KINASE YKOH"/>
    <property type="match status" value="1"/>
</dbReference>
<dbReference type="Proteomes" id="UP000602745">
    <property type="component" value="Unassembled WGS sequence"/>
</dbReference>
<keyword evidence="15" id="KW-1185">Reference proteome</keyword>
<dbReference type="InterPro" id="IPR004358">
    <property type="entry name" value="Sig_transdc_His_kin-like_C"/>
</dbReference>
<dbReference type="PRINTS" id="PR00344">
    <property type="entry name" value="BCTRLSENSOR"/>
</dbReference>
<evidence type="ECO:0000256" key="3">
    <source>
        <dbReference type="ARBA" id="ARBA00012438"/>
    </source>
</evidence>
<feature type="transmembrane region" description="Helical" evidence="11">
    <location>
        <begin position="163"/>
        <end position="182"/>
    </location>
</feature>
<evidence type="ECO:0000256" key="2">
    <source>
        <dbReference type="ARBA" id="ARBA00004370"/>
    </source>
</evidence>
<evidence type="ECO:0000256" key="8">
    <source>
        <dbReference type="ARBA" id="ARBA00022989"/>
    </source>
</evidence>
<dbReference type="SUPFAM" id="SSF158472">
    <property type="entry name" value="HAMP domain-like"/>
    <property type="match status" value="1"/>
</dbReference>
<dbReference type="Gene3D" id="3.30.565.10">
    <property type="entry name" value="Histidine kinase-like ATPase, C-terminal domain"/>
    <property type="match status" value="1"/>
</dbReference>
<dbReference type="PANTHER" id="PTHR45436:SF8">
    <property type="entry name" value="HISTIDINE KINASE"/>
    <property type="match status" value="1"/>
</dbReference>
<dbReference type="CDD" id="cd06225">
    <property type="entry name" value="HAMP"/>
    <property type="match status" value="1"/>
</dbReference>
<reference evidence="14" key="1">
    <citation type="journal article" date="2014" name="Int. J. Syst. Evol. Microbiol.">
        <title>Complete genome sequence of Corynebacterium casei LMG S-19264T (=DSM 44701T), isolated from a smear-ripened cheese.</title>
        <authorList>
            <consortium name="US DOE Joint Genome Institute (JGI-PGF)"/>
            <person name="Walter F."/>
            <person name="Albersmeier A."/>
            <person name="Kalinowski J."/>
            <person name="Ruckert C."/>
        </authorList>
    </citation>
    <scope>NUCLEOTIDE SEQUENCE</scope>
    <source>
        <strain evidence="14">CCM 7684</strain>
    </source>
</reference>
<accession>A0A8J2VW50</accession>
<dbReference type="Gene3D" id="6.10.340.10">
    <property type="match status" value="1"/>
</dbReference>
<dbReference type="InterPro" id="IPR003660">
    <property type="entry name" value="HAMP_dom"/>
</dbReference>
<evidence type="ECO:0000256" key="11">
    <source>
        <dbReference type="SAM" id="Phobius"/>
    </source>
</evidence>
<dbReference type="InterPro" id="IPR003594">
    <property type="entry name" value="HATPase_dom"/>
</dbReference>
<dbReference type="Pfam" id="PF00672">
    <property type="entry name" value="HAMP"/>
    <property type="match status" value="1"/>
</dbReference>
<evidence type="ECO:0000256" key="1">
    <source>
        <dbReference type="ARBA" id="ARBA00000085"/>
    </source>
</evidence>
<dbReference type="EC" id="2.7.13.3" evidence="3"/>
<evidence type="ECO:0000256" key="4">
    <source>
        <dbReference type="ARBA" id="ARBA00022553"/>
    </source>
</evidence>
<dbReference type="InterPro" id="IPR036890">
    <property type="entry name" value="HATPase_C_sf"/>
</dbReference>
<evidence type="ECO:0000313" key="14">
    <source>
        <dbReference type="EMBL" id="GGE37137.1"/>
    </source>
</evidence>
<evidence type="ECO:0000256" key="10">
    <source>
        <dbReference type="ARBA" id="ARBA00023136"/>
    </source>
</evidence>
<keyword evidence="7 14" id="KW-0418">Kinase</keyword>
<reference evidence="14" key="2">
    <citation type="submission" date="2020-09" db="EMBL/GenBank/DDBJ databases">
        <authorList>
            <person name="Sun Q."/>
            <person name="Sedlacek I."/>
        </authorList>
    </citation>
    <scope>NUCLEOTIDE SEQUENCE</scope>
    <source>
        <strain evidence="14">CCM 7684</strain>
    </source>
</reference>
<dbReference type="InterPro" id="IPR005467">
    <property type="entry name" value="His_kinase_dom"/>
</dbReference>
<evidence type="ECO:0000256" key="6">
    <source>
        <dbReference type="ARBA" id="ARBA00022692"/>
    </source>
</evidence>
<organism evidence="14 15">
    <name type="scientific">Agaricicola taiwanensis</name>
    <dbReference type="NCBI Taxonomy" id="591372"/>
    <lineage>
        <taxon>Bacteria</taxon>
        <taxon>Pseudomonadati</taxon>
        <taxon>Pseudomonadota</taxon>
        <taxon>Alphaproteobacteria</taxon>
        <taxon>Rhodobacterales</taxon>
        <taxon>Paracoccaceae</taxon>
        <taxon>Agaricicola</taxon>
    </lineage>
</organism>
<dbReference type="SUPFAM" id="SSF47384">
    <property type="entry name" value="Homodimeric domain of signal transducing histidine kinase"/>
    <property type="match status" value="1"/>
</dbReference>
<dbReference type="EMBL" id="BMCP01000001">
    <property type="protein sequence ID" value="GGE37137.1"/>
    <property type="molecule type" value="Genomic_DNA"/>
</dbReference>
<dbReference type="Pfam" id="PF02518">
    <property type="entry name" value="HATPase_c"/>
    <property type="match status" value="1"/>
</dbReference>
<dbReference type="PROSITE" id="PS50109">
    <property type="entry name" value="HIS_KIN"/>
    <property type="match status" value="1"/>
</dbReference>
<gene>
    <name evidence="14" type="ORF">GCM10007276_13240</name>
</gene>
<dbReference type="GO" id="GO:0000155">
    <property type="term" value="F:phosphorelay sensor kinase activity"/>
    <property type="evidence" value="ECO:0007669"/>
    <property type="project" value="InterPro"/>
</dbReference>
<dbReference type="Pfam" id="PF00512">
    <property type="entry name" value="HisKA"/>
    <property type="match status" value="1"/>
</dbReference>
<feature type="domain" description="HAMP" evidence="13">
    <location>
        <begin position="183"/>
        <end position="236"/>
    </location>
</feature>
<sequence>MKALGRLLRTTAFKLALGLLAVFALAAVLALGYGVWQASRLVQSQIAETVDAEIAVLREQYRLGGLRQLVVVVEDRAKQANSLLYLLTSPMGEPLIGNIGAIPPGVINQAGVSEVPYSRADSDIVARDDAYVRVEVLSGGFRLLVGRDLGERRRVAEVITRSVLSALALVVIVGLLGGFFVARRVLYRLDAMTATSRRIMAGDLTKRLMVTGAGDEFDRLALATNAMLDRIGILMSELKEVSDNIAHDLRTPLTRLRNRAEEALRTAHDEAGWRVALEGIIEESEGLTRTFEALLLIARAEAGAVRDHMTTIDLAAMATDVVELYEPVAEEADLELKLEASGPVEIHGHRELMGQALANLLDNAIKHGGAAGGGSMVSVTVERLGDKARLVVADRGQGIPEEDRMRVLERFVRLEESKSRPGSGLGLSLAAAVVRLHDGDIELQDNAPGLRIVVDIPLVQAKT</sequence>
<dbReference type="SUPFAM" id="SSF55874">
    <property type="entry name" value="ATPase domain of HSP90 chaperone/DNA topoisomerase II/histidine kinase"/>
    <property type="match status" value="1"/>
</dbReference>